<feature type="region of interest" description="Disordered" evidence="9">
    <location>
        <begin position="561"/>
        <end position="597"/>
    </location>
</feature>
<dbReference type="PROSITE" id="PS50216">
    <property type="entry name" value="DHHC"/>
    <property type="match status" value="1"/>
</dbReference>
<dbReference type="EC" id="2.3.1.225" evidence="8"/>
<feature type="region of interest" description="Disordered" evidence="9">
    <location>
        <begin position="521"/>
        <end position="548"/>
    </location>
</feature>
<evidence type="ECO:0000256" key="7">
    <source>
        <dbReference type="ARBA" id="ARBA00023315"/>
    </source>
</evidence>
<evidence type="ECO:0000256" key="6">
    <source>
        <dbReference type="ARBA" id="ARBA00023136"/>
    </source>
</evidence>
<keyword evidence="6 8" id="KW-0472">Membrane</keyword>
<comment type="similarity">
    <text evidence="2 8">Belongs to the DHHC palmitoyltransferase family.</text>
</comment>
<protein>
    <recommendedName>
        <fullName evidence="8">S-acyltransferase</fullName>
        <ecNumber evidence="8">2.3.1.225</ecNumber>
    </recommendedName>
    <alternativeName>
        <fullName evidence="8">Palmitoyltransferase</fullName>
    </alternativeName>
</protein>
<dbReference type="InterPro" id="IPR001594">
    <property type="entry name" value="Palmitoyltrfase_DHHC"/>
</dbReference>
<dbReference type="InterPro" id="IPR039859">
    <property type="entry name" value="PFA4/ZDH16/20/ERF2-like"/>
</dbReference>
<evidence type="ECO:0000313" key="12">
    <source>
        <dbReference type="Proteomes" id="UP001642360"/>
    </source>
</evidence>
<evidence type="ECO:0000256" key="1">
    <source>
        <dbReference type="ARBA" id="ARBA00004127"/>
    </source>
</evidence>
<evidence type="ECO:0000256" key="2">
    <source>
        <dbReference type="ARBA" id="ARBA00008574"/>
    </source>
</evidence>
<evidence type="ECO:0000256" key="8">
    <source>
        <dbReference type="RuleBase" id="RU079119"/>
    </source>
</evidence>
<comment type="subcellular location">
    <subcellularLocation>
        <location evidence="1">Endomembrane system</location>
        <topology evidence="1">Multi-pass membrane protein</topology>
    </subcellularLocation>
</comment>
<evidence type="ECO:0000259" key="10">
    <source>
        <dbReference type="Pfam" id="PF01529"/>
    </source>
</evidence>
<dbReference type="GO" id="GO:0019706">
    <property type="term" value="F:protein-cysteine S-palmitoyltransferase activity"/>
    <property type="evidence" value="ECO:0007669"/>
    <property type="project" value="UniProtKB-EC"/>
</dbReference>
<dbReference type="Pfam" id="PF01529">
    <property type="entry name" value="DHHC"/>
    <property type="match status" value="1"/>
</dbReference>
<dbReference type="PANTHER" id="PTHR22883:SF265">
    <property type="entry name" value="PROTEIN S-ACYLTRANSFERASE 22-RELATED"/>
    <property type="match status" value="1"/>
</dbReference>
<dbReference type="EMBL" id="CAUOFW020009502">
    <property type="protein sequence ID" value="CAK9186153.1"/>
    <property type="molecule type" value="Genomic_DNA"/>
</dbReference>
<evidence type="ECO:0000256" key="4">
    <source>
        <dbReference type="ARBA" id="ARBA00022692"/>
    </source>
</evidence>
<dbReference type="AlphaFoldDB" id="A0ABC8UYN0"/>
<organism evidence="11 12">
    <name type="scientific">Ilex paraguariensis</name>
    <name type="common">yerba mate</name>
    <dbReference type="NCBI Taxonomy" id="185542"/>
    <lineage>
        <taxon>Eukaryota</taxon>
        <taxon>Viridiplantae</taxon>
        <taxon>Streptophyta</taxon>
        <taxon>Embryophyta</taxon>
        <taxon>Tracheophyta</taxon>
        <taxon>Spermatophyta</taxon>
        <taxon>Magnoliopsida</taxon>
        <taxon>eudicotyledons</taxon>
        <taxon>Gunneridae</taxon>
        <taxon>Pentapetalae</taxon>
        <taxon>asterids</taxon>
        <taxon>campanulids</taxon>
        <taxon>Aquifoliales</taxon>
        <taxon>Aquifoliaceae</taxon>
        <taxon>Ilex</taxon>
    </lineage>
</organism>
<keyword evidence="5 8" id="KW-1133">Transmembrane helix</keyword>
<dbReference type="GO" id="GO:0012505">
    <property type="term" value="C:endomembrane system"/>
    <property type="evidence" value="ECO:0007669"/>
    <property type="project" value="UniProtKB-SubCell"/>
</dbReference>
<keyword evidence="12" id="KW-1185">Reference proteome</keyword>
<feature type="transmembrane region" description="Helical" evidence="8">
    <location>
        <begin position="12"/>
        <end position="36"/>
    </location>
</feature>
<comment type="domain">
    <text evidence="8">The DHHC domain is required for palmitoyltransferase activity.</text>
</comment>
<keyword evidence="3 8" id="KW-0808">Transferase</keyword>
<evidence type="ECO:0000313" key="11">
    <source>
        <dbReference type="EMBL" id="CAK9186153.1"/>
    </source>
</evidence>
<feature type="region of interest" description="Disordered" evidence="9">
    <location>
        <begin position="96"/>
        <end position="136"/>
    </location>
</feature>
<feature type="transmembrane region" description="Helical" evidence="8">
    <location>
        <begin position="225"/>
        <end position="251"/>
    </location>
</feature>
<evidence type="ECO:0000256" key="9">
    <source>
        <dbReference type="SAM" id="MobiDB-lite"/>
    </source>
</evidence>
<comment type="caution">
    <text evidence="11">The sequence shown here is derived from an EMBL/GenBank/DDBJ whole genome shotgun (WGS) entry which is preliminary data.</text>
</comment>
<reference evidence="11 12" key="1">
    <citation type="submission" date="2024-02" db="EMBL/GenBank/DDBJ databases">
        <authorList>
            <person name="Vignale AGUSTIN F."/>
            <person name="Sosa J E."/>
            <person name="Modenutti C."/>
        </authorList>
    </citation>
    <scope>NUCLEOTIDE SEQUENCE [LARGE SCALE GENOMIC DNA]</scope>
</reference>
<feature type="compositionally biased region" description="Polar residues" evidence="9">
    <location>
        <begin position="99"/>
        <end position="111"/>
    </location>
</feature>
<proteinExistence type="inferred from homology"/>
<sequence>MRKHGWQLPYHPLQVVAVAVFLALGFAFYVFFAPFVGRKMFQYIVMGIYTPLIVCAFGLYIWCAAADPADAGVFKSKKYLNIPEDKKDIRLKESKLGGDSTSSIHDANAATTEGKPIPQGMKDMDAKSDGHTTEIDKNASSHQKSCFLPLLAFFPCAFLWKCSSSHEESSEQQISEDGMFYCSLCEVEVFKYSKHCRVCDKCVDCFDHHCRWLNNCIGKRNYRKFFTLMVSALLLLILQWSIGILVLICCFLERKRYSMDITSKLGSSFSLVPFVIVVAVCTILAMIATLPLAQLFFFHVLLIKKGISTYDYIIALREQEQGIGGQQSPQMSPASSLTGLSSASSFNTFHRGSWCTPPRLFLEDQFDVVPPDTGSVSSRGKKTTVDEPIKKKNPAAVKISPWALARLNPEEVSKAAAEARKKSKILQPVARREVPYGLAMGDTFGSSGHRMIPRPDNNRRRSSKRVGFPAELPLEPLTKVSSEASENNGNMIIETSTSLAPLQLEARSAFRTSRAMSSSAGIVASSSPESSLDSPDLHPFRVSSSGAEEARRLTGLSAAGMAAQKGIPLSRSTSDGYEASGGEDSDQVPSRTVQRSTNWSNLLFRSDQDERVARLKALSSSSQAKSRKL</sequence>
<accession>A0ABC8UYN0</accession>
<keyword evidence="4 8" id="KW-0812">Transmembrane</keyword>
<feature type="region of interest" description="Disordered" evidence="9">
    <location>
        <begin position="444"/>
        <end position="470"/>
    </location>
</feature>
<feature type="compositionally biased region" description="Basic and acidic residues" evidence="9">
    <location>
        <begin position="122"/>
        <end position="136"/>
    </location>
</feature>
<feature type="domain" description="Palmitoyltransferase DHHC" evidence="10">
    <location>
        <begin position="180"/>
        <end position="313"/>
    </location>
</feature>
<gene>
    <name evidence="11" type="ORF">ILEXP_LOCUS56635</name>
</gene>
<name>A0ABC8UYN0_9AQUA</name>
<feature type="compositionally biased region" description="Polar residues" evidence="9">
    <location>
        <begin position="587"/>
        <end position="597"/>
    </location>
</feature>
<feature type="compositionally biased region" description="Low complexity" evidence="9">
    <location>
        <begin position="521"/>
        <end position="534"/>
    </location>
</feature>
<evidence type="ECO:0000256" key="3">
    <source>
        <dbReference type="ARBA" id="ARBA00022679"/>
    </source>
</evidence>
<dbReference type="PANTHER" id="PTHR22883">
    <property type="entry name" value="ZINC FINGER DHHC DOMAIN CONTAINING PROTEIN"/>
    <property type="match status" value="1"/>
</dbReference>
<comment type="catalytic activity">
    <reaction evidence="8">
        <text>L-cysteinyl-[protein] + hexadecanoyl-CoA = S-hexadecanoyl-L-cysteinyl-[protein] + CoA</text>
        <dbReference type="Rhea" id="RHEA:36683"/>
        <dbReference type="Rhea" id="RHEA-COMP:10131"/>
        <dbReference type="Rhea" id="RHEA-COMP:11032"/>
        <dbReference type="ChEBI" id="CHEBI:29950"/>
        <dbReference type="ChEBI" id="CHEBI:57287"/>
        <dbReference type="ChEBI" id="CHEBI:57379"/>
        <dbReference type="ChEBI" id="CHEBI:74151"/>
        <dbReference type="EC" id="2.3.1.225"/>
    </reaction>
</comment>
<feature type="transmembrane region" description="Helical" evidence="8">
    <location>
        <begin position="43"/>
        <end position="62"/>
    </location>
</feature>
<dbReference type="Proteomes" id="UP001642360">
    <property type="component" value="Unassembled WGS sequence"/>
</dbReference>
<keyword evidence="7 8" id="KW-0012">Acyltransferase</keyword>
<evidence type="ECO:0000256" key="5">
    <source>
        <dbReference type="ARBA" id="ARBA00022989"/>
    </source>
</evidence>
<feature type="transmembrane region" description="Helical" evidence="8">
    <location>
        <begin position="271"/>
        <end position="298"/>
    </location>
</feature>